<comment type="caution">
    <text evidence="1">The sequence shown here is derived from an EMBL/GenBank/DDBJ whole genome shotgun (WGS) entry which is preliminary data.</text>
</comment>
<dbReference type="AlphaFoldDB" id="A0A1U7P504"/>
<keyword evidence="2" id="KW-1185">Reference proteome</keyword>
<gene>
    <name evidence="1" type="ORF">BOO71_0000178</name>
</gene>
<evidence type="ECO:0000313" key="1">
    <source>
        <dbReference type="EMBL" id="OLV20238.1"/>
    </source>
</evidence>
<evidence type="ECO:0000313" key="2">
    <source>
        <dbReference type="Proteomes" id="UP000186607"/>
    </source>
</evidence>
<name>A0A1U7P504_9DEIO</name>
<protein>
    <submittedName>
        <fullName evidence="1">Uncharacterized protein</fullName>
    </submittedName>
</protein>
<organism evidence="1 2">
    <name type="scientific">Deinococcus marmoris</name>
    <dbReference type="NCBI Taxonomy" id="249408"/>
    <lineage>
        <taxon>Bacteria</taxon>
        <taxon>Thermotogati</taxon>
        <taxon>Deinococcota</taxon>
        <taxon>Deinococci</taxon>
        <taxon>Deinococcales</taxon>
        <taxon>Deinococcaceae</taxon>
        <taxon>Deinococcus</taxon>
    </lineage>
</organism>
<dbReference type="EMBL" id="MSTI01000005">
    <property type="protein sequence ID" value="OLV20238.1"/>
    <property type="molecule type" value="Genomic_DNA"/>
</dbReference>
<proteinExistence type="predicted"/>
<dbReference type="Proteomes" id="UP000186607">
    <property type="component" value="Unassembled WGS sequence"/>
</dbReference>
<sequence length="175" mass="20018">MVHKLAQFTDEWYQDYTTDLEGVNPAGLYETQEQAEAAILTLTRRAMRGATFDDLQLDEETDYRLAELLKQPDKLSPILRSSLPGFVSRMKPLLANLSDVQLDRLIEQAGICLYHILETELDEGTRQVAHAALILTPQRPFIGLELCYEEEDEDGEHPQQTIQKVTIRWWRGSTG</sequence>
<accession>A0A1U7P504</accession>
<dbReference type="STRING" id="249408.BOO71_0000178"/>
<reference evidence="1 2" key="1">
    <citation type="submission" date="2017-01" db="EMBL/GenBank/DDBJ databases">
        <title>Genome Analysis of Deinococcus marmoris KOPRI26562.</title>
        <authorList>
            <person name="Kim J.H."/>
            <person name="Oh H.-M."/>
        </authorList>
    </citation>
    <scope>NUCLEOTIDE SEQUENCE [LARGE SCALE GENOMIC DNA]</scope>
    <source>
        <strain evidence="1 2">KOPRI26562</strain>
    </source>
</reference>